<reference evidence="1" key="1">
    <citation type="submission" date="2014-11" db="EMBL/GenBank/DDBJ databases">
        <authorList>
            <person name="Amaro Gonzalez C."/>
        </authorList>
    </citation>
    <scope>NUCLEOTIDE SEQUENCE</scope>
</reference>
<organism evidence="1">
    <name type="scientific">Anguilla anguilla</name>
    <name type="common">European freshwater eel</name>
    <name type="synonym">Muraena anguilla</name>
    <dbReference type="NCBI Taxonomy" id="7936"/>
    <lineage>
        <taxon>Eukaryota</taxon>
        <taxon>Metazoa</taxon>
        <taxon>Chordata</taxon>
        <taxon>Craniata</taxon>
        <taxon>Vertebrata</taxon>
        <taxon>Euteleostomi</taxon>
        <taxon>Actinopterygii</taxon>
        <taxon>Neopterygii</taxon>
        <taxon>Teleostei</taxon>
        <taxon>Anguilliformes</taxon>
        <taxon>Anguillidae</taxon>
        <taxon>Anguilla</taxon>
    </lineage>
</organism>
<dbReference type="AlphaFoldDB" id="A0A0E9V6S9"/>
<protein>
    <submittedName>
        <fullName evidence="1">Uncharacterized protein</fullName>
    </submittedName>
</protein>
<dbReference type="EMBL" id="GBXM01035402">
    <property type="protein sequence ID" value="JAH73175.1"/>
    <property type="molecule type" value="Transcribed_RNA"/>
</dbReference>
<reference evidence="1" key="2">
    <citation type="journal article" date="2015" name="Fish Shellfish Immunol.">
        <title>Early steps in the European eel (Anguilla anguilla)-Vibrio vulnificus interaction in the gills: Role of the RtxA13 toxin.</title>
        <authorList>
            <person name="Callol A."/>
            <person name="Pajuelo D."/>
            <person name="Ebbesson L."/>
            <person name="Teles M."/>
            <person name="MacKenzie S."/>
            <person name="Amaro C."/>
        </authorList>
    </citation>
    <scope>NUCLEOTIDE SEQUENCE</scope>
</reference>
<name>A0A0E9V6S9_ANGAN</name>
<accession>A0A0E9V6S9</accession>
<proteinExistence type="predicted"/>
<sequence length="62" mass="6741">MGIRWHLCQVCKSGSIPVSPAVSSSWRAGKWICCDLQRFKGEGTASLLFAFLLTSVPTEGLL</sequence>
<evidence type="ECO:0000313" key="1">
    <source>
        <dbReference type="EMBL" id="JAH73175.1"/>
    </source>
</evidence>